<dbReference type="Proteomes" id="UP001469553">
    <property type="component" value="Unassembled WGS sequence"/>
</dbReference>
<comment type="caution">
    <text evidence="1">The sequence shown here is derived from an EMBL/GenBank/DDBJ whole genome shotgun (WGS) entry which is preliminary data.</text>
</comment>
<dbReference type="EMBL" id="JAHRIP010084975">
    <property type="protein sequence ID" value="MEQ2313919.1"/>
    <property type="molecule type" value="Genomic_DNA"/>
</dbReference>
<accession>A0ABV1A5S4</accession>
<sequence length="99" mass="10795">MILLRTFNVHRNKCRVMNNDQREIAFQLWAGEHSSMWSATAPYPARGRADPLSSIVRLSLCVPVCLASSRQRGVGSYTGLGISTPKEAGSCQSTTGLVK</sequence>
<organism evidence="1 2">
    <name type="scientific">Ameca splendens</name>
    <dbReference type="NCBI Taxonomy" id="208324"/>
    <lineage>
        <taxon>Eukaryota</taxon>
        <taxon>Metazoa</taxon>
        <taxon>Chordata</taxon>
        <taxon>Craniata</taxon>
        <taxon>Vertebrata</taxon>
        <taxon>Euteleostomi</taxon>
        <taxon>Actinopterygii</taxon>
        <taxon>Neopterygii</taxon>
        <taxon>Teleostei</taxon>
        <taxon>Neoteleostei</taxon>
        <taxon>Acanthomorphata</taxon>
        <taxon>Ovalentaria</taxon>
        <taxon>Atherinomorphae</taxon>
        <taxon>Cyprinodontiformes</taxon>
        <taxon>Goodeidae</taxon>
        <taxon>Ameca</taxon>
    </lineage>
</organism>
<evidence type="ECO:0000313" key="1">
    <source>
        <dbReference type="EMBL" id="MEQ2313919.1"/>
    </source>
</evidence>
<name>A0ABV1A5S4_9TELE</name>
<keyword evidence="2" id="KW-1185">Reference proteome</keyword>
<evidence type="ECO:0000313" key="2">
    <source>
        <dbReference type="Proteomes" id="UP001469553"/>
    </source>
</evidence>
<reference evidence="1 2" key="1">
    <citation type="submission" date="2021-06" db="EMBL/GenBank/DDBJ databases">
        <authorList>
            <person name="Palmer J.M."/>
        </authorList>
    </citation>
    <scope>NUCLEOTIDE SEQUENCE [LARGE SCALE GENOMIC DNA]</scope>
    <source>
        <strain evidence="1 2">AS_MEX2019</strain>
        <tissue evidence="1">Muscle</tissue>
    </source>
</reference>
<gene>
    <name evidence="1" type="ORF">AMECASPLE_006830</name>
</gene>
<proteinExistence type="predicted"/>
<protein>
    <submittedName>
        <fullName evidence="1">Uncharacterized protein</fullName>
    </submittedName>
</protein>